<dbReference type="Proteomes" id="UP001642260">
    <property type="component" value="Unassembled WGS sequence"/>
</dbReference>
<comment type="caution">
    <text evidence="2">The sequence shown here is derived from an EMBL/GenBank/DDBJ whole genome shotgun (WGS) entry which is preliminary data.</text>
</comment>
<keyword evidence="3" id="KW-1185">Reference proteome</keyword>
<evidence type="ECO:0000313" key="2">
    <source>
        <dbReference type="EMBL" id="CAH8313352.1"/>
    </source>
</evidence>
<dbReference type="InterPro" id="IPR055294">
    <property type="entry name" value="FBL60-like"/>
</dbReference>
<dbReference type="SUPFAM" id="SSF52047">
    <property type="entry name" value="RNI-like"/>
    <property type="match status" value="1"/>
</dbReference>
<gene>
    <name evidence="2" type="ORF">ERUC_LOCUS6776</name>
</gene>
<dbReference type="AlphaFoldDB" id="A0ABC8J535"/>
<evidence type="ECO:0000259" key="1">
    <source>
        <dbReference type="Pfam" id="PF24758"/>
    </source>
</evidence>
<dbReference type="PANTHER" id="PTHR31293">
    <property type="entry name" value="RNI-LIKE SUPERFAMILY PROTEIN"/>
    <property type="match status" value="1"/>
</dbReference>
<protein>
    <recommendedName>
        <fullName evidence="1">F-box/LRR-repeat protein 15/At3g58940/PEG3-like LRR domain-containing protein</fullName>
    </recommendedName>
</protein>
<dbReference type="Pfam" id="PF24758">
    <property type="entry name" value="LRR_At5g56370"/>
    <property type="match status" value="1"/>
</dbReference>
<dbReference type="EMBL" id="CAKOAT010078488">
    <property type="protein sequence ID" value="CAH8313352.1"/>
    <property type="molecule type" value="Genomic_DNA"/>
</dbReference>
<proteinExistence type="predicted"/>
<accession>A0ABC8J535</accession>
<reference evidence="2 3" key="1">
    <citation type="submission" date="2022-03" db="EMBL/GenBank/DDBJ databases">
        <authorList>
            <person name="Macdonald S."/>
            <person name="Ahmed S."/>
            <person name="Newling K."/>
        </authorList>
    </citation>
    <scope>NUCLEOTIDE SEQUENCE [LARGE SCALE GENOMIC DNA]</scope>
</reference>
<organism evidence="2 3">
    <name type="scientific">Eruca vesicaria subsp. sativa</name>
    <name type="common">Garden rocket</name>
    <name type="synonym">Eruca sativa</name>
    <dbReference type="NCBI Taxonomy" id="29727"/>
    <lineage>
        <taxon>Eukaryota</taxon>
        <taxon>Viridiplantae</taxon>
        <taxon>Streptophyta</taxon>
        <taxon>Embryophyta</taxon>
        <taxon>Tracheophyta</taxon>
        <taxon>Spermatophyta</taxon>
        <taxon>Magnoliopsida</taxon>
        <taxon>eudicotyledons</taxon>
        <taxon>Gunneridae</taxon>
        <taxon>Pentapetalae</taxon>
        <taxon>rosids</taxon>
        <taxon>malvids</taxon>
        <taxon>Brassicales</taxon>
        <taxon>Brassicaceae</taxon>
        <taxon>Brassiceae</taxon>
        <taxon>Eruca</taxon>
    </lineage>
</organism>
<sequence>MSAAQRVSPAESFTSKTLVNLTLSNGFYLSGFPPPLGGGVFFPKLKTLSLLSVGFETWEVYEYLITGCPLLEELSIRYGSPSACRWMVVTQSRAVESASVKRLTISYPFRGYCLPYAGGVFRTPSLVYLDLSGYVAGYYYVDFSSLVEARMDIRQTI</sequence>
<feature type="domain" description="F-box/LRR-repeat protein 15/At3g58940/PEG3-like LRR" evidence="1">
    <location>
        <begin position="7"/>
        <end position="88"/>
    </location>
</feature>
<evidence type="ECO:0000313" key="3">
    <source>
        <dbReference type="Proteomes" id="UP001642260"/>
    </source>
</evidence>
<dbReference type="InterPro" id="IPR055411">
    <property type="entry name" value="LRR_FXL15/At3g58940/PEG3-like"/>
</dbReference>
<dbReference type="PANTHER" id="PTHR31293:SF23">
    <property type="entry name" value="F-BOX DOMAIN-CONTAINING PROTEIN"/>
    <property type="match status" value="1"/>
</dbReference>
<name>A0ABC8J535_ERUVS</name>